<dbReference type="InterPro" id="IPR008254">
    <property type="entry name" value="Flavodoxin/NO_synth"/>
</dbReference>
<feature type="domain" description="Flavodoxin-like" evidence="1">
    <location>
        <begin position="4"/>
        <end position="159"/>
    </location>
</feature>
<sequence length="159" mass="17363">MSTMLVTYFTASGTTRTVAEHLAKAAGADIAELVPAQPYTAADLNWTDHASRCVREHEDPSIRPQIADAPDVSGYDAVFVGYPLWWEQAPNIIRTFLEGQDFSGKTVVTFATSSTSVRGADGEHLHRCCSPDTNWKAGRRLTPRDSEAGLARWVRGLGL</sequence>
<organism evidence="2 3">
    <name type="scientific">Bifidobacterium phasiani</name>
    <dbReference type="NCBI Taxonomy" id="2834431"/>
    <lineage>
        <taxon>Bacteria</taxon>
        <taxon>Bacillati</taxon>
        <taxon>Actinomycetota</taxon>
        <taxon>Actinomycetes</taxon>
        <taxon>Bifidobacteriales</taxon>
        <taxon>Bifidobacteriaceae</taxon>
        <taxon>Bifidobacterium</taxon>
    </lineage>
</organism>
<dbReference type="PANTHER" id="PTHR39201:SF1">
    <property type="entry name" value="FLAVODOXIN-LIKE DOMAIN-CONTAINING PROTEIN"/>
    <property type="match status" value="1"/>
</dbReference>
<proteinExistence type="predicted"/>
<dbReference type="PROSITE" id="PS50902">
    <property type="entry name" value="FLAVODOXIN_LIKE"/>
    <property type="match status" value="1"/>
</dbReference>
<accession>A0ABS6W7G1</accession>
<keyword evidence="3" id="KW-1185">Reference proteome</keyword>
<protein>
    <submittedName>
        <fullName evidence="2">Flavodoxin</fullName>
    </submittedName>
</protein>
<comment type="caution">
    <text evidence="2">The sequence shown here is derived from an EMBL/GenBank/DDBJ whole genome shotgun (WGS) entry which is preliminary data.</text>
</comment>
<reference evidence="2 3" key="1">
    <citation type="submission" date="2021-05" db="EMBL/GenBank/DDBJ databases">
        <title>Phylogenetic classification of ten novel species belonging to the genus Bifidobacterium comprising B. colchicus sp. nov., B. abeli sp. nov., B. bicoloris sp. nov., B. guerezis sp. nov., B. rosaliae sp. nov., B. santillanensis sp. nov., B. argentati sp. nov., B. amazzoni sp. nov., B. pluviali sp. nov., and B. pinnaculum sp. nov.</title>
        <authorList>
            <person name="Lugli G.A."/>
            <person name="Ruiz Garcia L."/>
            <person name="Margolles A."/>
            <person name="Ventura M."/>
        </authorList>
    </citation>
    <scope>NUCLEOTIDE SEQUENCE [LARGE SCALE GENOMIC DNA]</scope>
    <source>
        <strain evidence="2 3">6T3</strain>
    </source>
</reference>
<evidence type="ECO:0000259" key="1">
    <source>
        <dbReference type="PROSITE" id="PS50902"/>
    </source>
</evidence>
<evidence type="ECO:0000313" key="3">
    <source>
        <dbReference type="Proteomes" id="UP000812844"/>
    </source>
</evidence>
<name>A0ABS6W7G1_9BIFI</name>
<dbReference type="Pfam" id="PF12682">
    <property type="entry name" value="Flavodoxin_4"/>
    <property type="match status" value="1"/>
</dbReference>
<dbReference type="RefSeq" id="WP_219080557.1">
    <property type="nucleotide sequence ID" value="NZ_JAHBBD010000005.1"/>
</dbReference>
<dbReference type="PANTHER" id="PTHR39201">
    <property type="entry name" value="EXPORTED PROTEIN-RELATED"/>
    <property type="match status" value="1"/>
</dbReference>
<gene>
    <name evidence="2" type="ORF">KIH73_03430</name>
</gene>
<dbReference type="Proteomes" id="UP000812844">
    <property type="component" value="Unassembled WGS sequence"/>
</dbReference>
<evidence type="ECO:0000313" key="2">
    <source>
        <dbReference type="EMBL" id="MBW3082438.1"/>
    </source>
</evidence>
<dbReference type="EMBL" id="JAHBBD010000005">
    <property type="protein sequence ID" value="MBW3082438.1"/>
    <property type="molecule type" value="Genomic_DNA"/>
</dbReference>